<evidence type="ECO:0000256" key="1">
    <source>
        <dbReference type="SAM" id="MobiDB-lite"/>
    </source>
</evidence>
<name>A0A2P1CDM5_9CAUD</name>
<evidence type="ECO:0000313" key="3">
    <source>
        <dbReference type="Proteomes" id="UP000241655"/>
    </source>
</evidence>
<protein>
    <submittedName>
        <fullName evidence="2">Uncharacterized protein</fullName>
    </submittedName>
</protein>
<accession>A0A2P1CDM5</accession>
<reference evidence="2 3" key="1">
    <citation type="submission" date="2018-02" db="EMBL/GenBank/DDBJ databases">
        <authorList>
            <person name="Ng W.L."/>
            <person name="Stoner T.H."/>
            <person name="Russell D.A."/>
            <person name="Garlena R.A."/>
            <person name="Stoner T.H."/>
            <person name="Pope W.H."/>
            <person name="Jacobs-Sera D."/>
            <person name="Hatfull G.F."/>
        </authorList>
    </citation>
    <scope>NUCLEOTIDE SEQUENCE [LARGE SCALE GENOMIC DNA]</scope>
</reference>
<feature type="compositionally biased region" description="Basic and acidic residues" evidence="1">
    <location>
        <begin position="172"/>
        <end position="189"/>
    </location>
</feature>
<dbReference type="SUPFAM" id="SSF88659">
    <property type="entry name" value="Sigma3 and sigma4 domains of RNA polymerase sigma factors"/>
    <property type="match status" value="1"/>
</dbReference>
<dbReference type="Proteomes" id="UP000241655">
    <property type="component" value="Segment"/>
</dbReference>
<feature type="compositionally biased region" description="Acidic residues" evidence="1">
    <location>
        <begin position="155"/>
        <end position="171"/>
    </location>
</feature>
<organism evidence="2 3">
    <name type="scientific">Mycobacterium phage Baloo</name>
    <dbReference type="NCBI Taxonomy" id="2099645"/>
    <lineage>
        <taxon>Viruses</taxon>
        <taxon>Duplodnaviria</taxon>
        <taxon>Heunggongvirae</taxon>
        <taxon>Uroviricota</taxon>
        <taxon>Caudoviricetes</taxon>
        <taxon>Bclasvirinae</taxon>
        <taxon>Pipefishvirus</taxon>
        <taxon>Pipefishvirus athena</taxon>
    </lineage>
</organism>
<dbReference type="EMBL" id="MG920059">
    <property type="protein sequence ID" value="AVJ49075.1"/>
    <property type="molecule type" value="Genomic_DNA"/>
</dbReference>
<gene>
    <name evidence="2" type="primary">70</name>
    <name evidence="2" type="ORF">PBI_BALOO_70</name>
</gene>
<evidence type="ECO:0000313" key="2">
    <source>
        <dbReference type="EMBL" id="AVJ49075.1"/>
    </source>
</evidence>
<dbReference type="InterPro" id="IPR013324">
    <property type="entry name" value="RNA_pol_sigma_r3/r4-like"/>
</dbReference>
<sequence>MTALAVSDFGDDEDRLWERRFKIMSLYNGGLTYRQIAQQYDISTTQARKDHRLAMQAIVGESVDDMLARQRSILHDVVKRNYAGLLRGDKDSTGHVLKALDQEAKLFGLNAPARVSVGISDTEFAEKLADLLDAVEEDDLKELRRARPATRDIIDAEVDPWDDPVLEDDEAPVDRGTDGEGGGLRDDGQPPRPPGWSNL</sequence>
<feature type="region of interest" description="Disordered" evidence="1">
    <location>
        <begin position="155"/>
        <end position="199"/>
    </location>
</feature>
<feature type="compositionally biased region" description="Pro residues" evidence="1">
    <location>
        <begin position="190"/>
        <end position="199"/>
    </location>
</feature>
<proteinExistence type="predicted"/>